<sequence length="416" mass="45809">MTTMTASTRTISWNLVLIHVIILSTYIVIGVVDAIILQGIASGSLAPQNKPYDKPAFLTWFNYNFLILGFAFPLMARRHHRHHHFRGWYSILENYLKNEWAGRLGFRRAAASCAGIAFLLTATNIAFIVGLECISIALSNAISKLQTAFTACFSVMMLGDKFVQSELIGLILSFCGAVMIVLPPLVIEGKKDMSADDGDISRWSSCSSTSSTMIGVVAMLISAVLWAFFQVAWRLFSESKDLTFSGKTTSSSSLSQLGMLMDTMTTLAMIGLCNLILGWPLLCIFHWAGFEVFEAPPPTHWPILLYCALVEVAFNASCSIAIYMTSPVMTSVIEPLGIPLSVVGDKMLYGESLEAFGGLSGWSGSILILVGVILMETKPKLSLKKLTRKTSFRLRKKDVFLETEMGCDRQNYPQIV</sequence>
<dbReference type="InterPro" id="IPR026505">
    <property type="entry name" value="Solute_c_fam_35_mem_F3/F4"/>
</dbReference>
<evidence type="ECO:0000256" key="1">
    <source>
        <dbReference type="SAM" id="Phobius"/>
    </source>
</evidence>
<proteinExistence type="predicted"/>
<organism evidence="3">
    <name type="scientific">Helicotheca tamesis</name>
    <dbReference type="NCBI Taxonomy" id="374047"/>
    <lineage>
        <taxon>Eukaryota</taxon>
        <taxon>Sar</taxon>
        <taxon>Stramenopiles</taxon>
        <taxon>Ochrophyta</taxon>
        <taxon>Bacillariophyta</taxon>
        <taxon>Mediophyceae</taxon>
        <taxon>Lithodesmiophycidae</taxon>
        <taxon>Lithodesmiales</taxon>
        <taxon>Lithodesmiaceae</taxon>
        <taxon>Helicotheca</taxon>
    </lineage>
</organism>
<dbReference type="EMBL" id="HBGV01001671">
    <property type="protein sequence ID" value="CAD9469848.1"/>
    <property type="molecule type" value="Transcribed_RNA"/>
</dbReference>
<gene>
    <name evidence="3" type="ORF">HTAM1171_LOCUS1046</name>
</gene>
<dbReference type="GO" id="GO:0016020">
    <property type="term" value="C:membrane"/>
    <property type="evidence" value="ECO:0007669"/>
    <property type="project" value="InterPro"/>
</dbReference>
<feature type="transmembrane region" description="Helical" evidence="1">
    <location>
        <begin position="57"/>
        <end position="76"/>
    </location>
</feature>
<dbReference type="InterPro" id="IPR037185">
    <property type="entry name" value="EmrE-like"/>
</dbReference>
<evidence type="ECO:0000259" key="2">
    <source>
        <dbReference type="Pfam" id="PF00892"/>
    </source>
</evidence>
<feature type="transmembrane region" description="Helical" evidence="1">
    <location>
        <begin position="113"/>
        <end position="138"/>
    </location>
</feature>
<feature type="transmembrane region" description="Helical" evidence="1">
    <location>
        <begin position="12"/>
        <end position="37"/>
    </location>
</feature>
<name>A0A7S2E0N5_9STRA</name>
<dbReference type="AlphaFoldDB" id="A0A7S2E0N5"/>
<dbReference type="SUPFAM" id="SSF103481">
    <property type="entry name" value="Multidrug resistance efflux transporter EmrE"/>
    <property type="match status" value="2"/>
</dbReference>
<feature type="transmembrane region" description="Helical" evidence="1">
    <location>
        <begin position="208"/>
        <end position="229"/>
    </location>
</feature>
<feature type="transmembrane region" description="Helical" evidence="1">
    <location>
        <begin position="167"/>
        <end position="187"/>
    </location>
</feature>
<reference evidence="3" key="1">
    <citation type="submission" date="2021-01" db="EMBL/GenBank/DDBJ databases">
        <authorList>
            <person name="Corre E."/>
            <person name="Pelletier E."/>
            <person name="Niang G."/>
            <person name="Scheremetjew M."/>
            <person name="Finn R."/>
            <person name="Kale V."/>
            <person name="Holt S."/>
            <person name="Cochrane G."/>
            <person name="Meng A."/>
            <person name="Brown T."/>
            <person name="Cohen L."/>
        </authorList>
    </citation>
    <scope>NUCLEOTIDE SEQUENCE</scope>
    <source>
        <strain evidence="3">CCMP826</strain>
    </source>
</reference>
<feature type="transmembrane region" description="Helical" evidence="1">
    <location>
        <begin position="355"/>
        <end position="375"/>
    </location>
</feature>
<evidence type="ECO:0000313" key="3">
    <source>
        <dbReference type="EMBL" id="CAD9469848.1"/>
    </source>
</evidence>
<dbReference type="Pfam" id="PF00892">
    <property type="entry name" value="EamA"/>
    <property type="match status" value="1"/>
</dbReference>
<feature type="transmembrane region" description="Helical" evidence="1">
    <location>
        <begin position="267"/>
        <end position="289"/>
    </location>
</feature>
<keyword evidence="1" id="KW-0812">Transmembrane</keyword>
<feature type="domain" description="EamA" evidence="2">
    <location>
        <begin position="100"/>
        <end position="181"/>
    </location>
</feature>
<dbReference type="PANTHER" id="PTHR19346">
    <property type="entry name" value="SUGAR PHOSPHATE TRANSPORTER DOMAIN-CONTAINING PROTEIN"/>
    <property type="match status" value="1"/>
</dbReference>
<dbReference type="InterPro" id="IPR000620">
    <property type="entry name" value="EamA_dom"/>
</dbReference>
<dbReference type="PANTHER" id="PTHR19346:SF4">
    <property type="entry name" value="SUGAR PHOSPHATE TRANSPORTER DOMAIN-CONTAINING PROTEIN"/>
    <property type="match status" value="1"/>
</dbReference>
<accession>A0A7S2E0N5</accession>
<protein>
    <recommendedName>
        <fullName evidence="2">EamA domain-containing protein</fullName>
    </recommendedName>
</protein>
<feature type="transmembrane region" description="Helical" evidence="1">
    <location>
        <begin position="301"/>
        <end position="324"/>
    </location>
</feature>
<keyword evidence="1" id="KW-1133">Transmembrane helix</keyword>
<keyword evidence="1" id="KW-0472">Membrane</keyword>